<sequence length="98" mass="10203">MVVSAQDSQARAIVAEVAKSVSGNRPADINGFARSAAVSIEGDGSKRGRVDLVGIEERVPASLGDPFGTLTFRVQLPAGETGFDPADAFDACFTVEFD</sequence>
<dbReference type="Proteomes" id="UP000272015">
    <property type="component" value="Unassembled WGS sequence"/>
</dbReference>
<evidence type="ECO:0000313" key="2">
    <source>
        <dbReference type="Proteomes" id="UP000272015"/>
    </source>
</evidence>
<dbReference type="AlphaFoldDB" id="A0A3A5MAF6"/>
<gene>
    <name evidence="1" type="ORF">D6T64_18440</name>
</gene>
<name>A0A3A5MAF6_9MICO</name>
<accession>A0A3A5MAF6</accession>
<evidence type="ECO:0000313" key="1">
    <source>
        <dbReference type="EMBL" id="RJT85606.1"/>
    </source>
</evidence>
<keyword evidence="2" id="KW-1185">Reference proteome</keyword>
<organism evidence="1 2">
    <name type="scientific">Cryobacterium melibiosiphilum</name>
    <dbReference type="NCBI Taxonomy" id="995039"/>
    <lineage>
        <taxon>Bacteria</taxon>
        <taxon>Bacillati</taxon>
        <taxon>Actinomycetota</taxon>
        <taxon>Actinomycetes</taxon>
        <taxon>Micrococcales</taxon>
        <taxon>Microbacteriaceae</taxon>
        <taxon>Cryobacterium</taxon>
    </lineage>
</organism>
<proteinExistence type="predicted"/>
<protein>
    <submittedName>
        <fullName evidence="1">Uncharacterized protein</fullName>
    </submittedName>
</protein>
<dbReference type="EMBL" id="QZVS01000095">
    <property type="protein sequence ID" value="RJT85606.1"/>
    <property type="molecule type" value="Genomic_DNA"/>
</dbReference>
<comment type="caution">
    <text evidence="1">The sequence shown here is derived from an EMBL/GenBank/DDBJ whole genome shotgun (WGS) entry which is preliminary data.</text>
</comment>
<reference evidence="1 2" key="1">
    <citation type="submission" date="2018-09" db="EMBL/GenBank/DDBJ databases">
        <title>Novel species of Cryobacterium.</title>
        <authorList>
            <person name="Liu Q."/>
            <person name="Xin Y.-H."/>
        </authorList>
    </citation>
    <scope>NUCLEOTIDE SEQUENCE [LARGE SCALE GENOMIC DNA]</scope>
    <source>
        <strain evidence="1 2">Hh39</strain>
    </source>
</reference>